<dbReference type="EMBL" id="JAIQCV010000002">
    <property type="protein sequence ID" value="KAH1122165.1"/>
    <property type="molecule type" value="Genomic_DNA"/>
</dbReference>
<feature type="compositionally biased region" description="Basic and acidic residues" evidence="1">
    <location>
        <begin position="95"/>
        <end position="104"/>
    </location>
</feature>
<organism evidence="2 3">
    <name type="scientific">Gossypium stocksii</name>
    <dbReference type="NCBI Taxonomy" id="47602"/>
    <lineage>
        <taxon>Eukaryota</taxon>
        <taxon>Viridiplantae</taxon>
        <taxon>Streptophyta</taxon>
        <taxon>Embryophyta</taxon>
        <taxon>Tracheophyta</taxon>
        <taxon>Spermatophyta</taxon>
        <taxon>Magnoliopsida</taxon>
        <taxon>eudicotyledons</taxon>
        <taxon>Gunneridae</taxon>
        <taxon>Pentapetalae</taxon>
        <taxon>rosids</taxon>
        <taxon>malvids</taxon>
        <taxon>Malvales</taxon>
        <taxon>Malvaceae</taxon>
        <taxon>Malvoideae</taxon>
        <taxon>Gossypium</taxon>
    </lineage>
</organism>
<accession>A0A9D4AJ56</accession>
<name>A0A9D4AJ56_9ROSI</name>
<feature type="region of interest" description="Disordered" evidence="1">
    <location>
        <begin position="90"/>
        <end position="138"/>
    </location>
</feature>
<reference evidence="2 3" key="1">
    <citation type="journal article" date="2021" name="Plant Biotechnol. J.">
        <title>Multi-omics assisted identification of the key and species-specific regulatory components of drought-tolerant mechanisms in Gossypium stocksii.</title>
        <authorList>
            <person name="Yu D."/>
            <person name="Ke L."/>
            <person name="Zhang D."/>
            <person name="Wu Y."/>
            <person name="Sun Y."/>
            <person name="Mei J."/>
            <person name="Sun J."/>
            <person name="Sun Y."/>
        </authorList>
    </citation>
    <scope>NUCLEOTIDE SEQUENCE [LARGE SCALE GENOMIC DNA]</scope>
    <source>
        <strain evidence="3">cv. E1</strain>
        <tissue evidence="2">Leaf</tissue>
    </source>
</reference>
<comment type="caution">
    <text evidence="2">The sequence shown here is derived from an EMBL/GenBank/DDBJ whole genome shotgun (WGS) entry which is preliminary data.</text>
</comment>
<dbReference type="AlphaFoldDB" id="A0A9D4AJ56"/>
<evidence type="ECO:0000313" key="3">
    <source>
        <dbReference type="Proteomes" id="UP000828251"/>
    </source>
</evidence>
<protein>
    <submittedName>
        <fullName evidence="2">Uncharacterized protein</fullName>
    </submittedName>
</protein>
<proteinExistence type="predicted"/>
<evidence type="ECO:0000313" key="2">
    <source>
        <dbReference type="EMBL" id="KAH1122165.1"/>
    </source>
</evidence>
<keyword evidence="3" id="KW-1185">Reference proteome</keyword>
<dbReference type="Proteomes" id="UP000828251">
    <property type="component" value="Unassembled WGS sequence"/>
</dbReference>
<sequence>MARVKPTSKGAQSSQAVATQPKTFFNTAATVKFNNNISSNHFASNKKNFTKPMPDFLDFLKVLLPFSKAEEEPVEIHSNKVEFMHMRATPNTVKATEEEPEKIKSLNIESDEDMQNEPTLAAKPTKKGKETFPPRPPQAMIAQNREIDCINNEITKSDKE</sequence>
<evidence type="ECO:0000256" key="1">
    <source>
        <dbReference type="SAM" id="MobiDB-lite"/>
    </source>
</evidence>
<gene>
    <name evidence="2" type="ORF">J1N35_005325</name>
</gene>